<keyword evidence="3" id="KW-1185">Reference proteome</keyword>
<evidence type="ECO:0000313" key="2">
    <source>
        <dbReference type="EMBL" id="MBL3675786.1"/>
    </source>
</evidence>
<name>A0ABS1SAL5_9RHOB</name>
<proteinExistence type="predicted"/>
<organism evidence="2 3">
    <name type="scientific">Paracoccus aerius</name>
    <dbReference type="NCBI Taxonomy" id="1915382"/>
    <lineage>
        <taxon>Bacteria</taxon>
        <taxon>Pseudomonadati</taxon>
        <taxon>Pseudomonadota</taxon>
        <taxon>Alphaproteobacteria</taxon>
        <taxon>Rhodobacterales</taxon>
        <taxon>Paracoccaceae</taxon>
        <taxon>Paracoccus</taxon>
    </lineage>
</organism>
<comment type="caution">
    <text evidence="2">The sequence shown here is derived from an EMBL/GenBank/DDBJ whole genome shotgun (WGS) entry which is preliminary data.</text>
</comment>
<gene>
    <name evidence="2" type="ORF">JL111_20220</name>
</gene>
<protein>
    <submittedName>
        <fullName evidence="2">Uncharacterized protein</fullName>
    </submittedName>
</protein>
<feature type="transmembrane region" description="Helical" evidence="1">
    <location>
        <begin position="23"/>
        <end position="44"/>
    </location>
</feature>
<dbReference type="Proteomes" id="UP000644749">
    <property type="component" value="Unassembled WGS sequence"/>
</dbReference>
<reference evidence="2 3" key="1">
    <citation type="submission" date="2021-01" db="EMBL/GenBank/DDBJ databases">
        <title>011410 draft genome.</title>
        <authorList>
            <person name="Lang L."/>
        </authorList>
    </citation>
    <scope>NUCLEOTIDE SEQUENCE [LARGE SCALE GENOMIC DNA]</scope>
    <source>
        <strain evidence="2 3">KCTC 42845</strain>
    </source>
</reference>
<accession>A0ABS1SAL5</accession>
<sequence>MTYGRGQCENCGEVTPIYNWRGFWLGLWICLGLSAVGALAILILG</sequence>
<keyword evidence="1" id="KW-1133">Transmembrane helix</keyword>
<evidence type="ECO:0000256" key="1">
    <source>
        <dbReference type="SAM" id="Phobius"/>
    </source>
</evidence>
<keyword evidence="1" id="KW-0472">Membrane</keyword>
<keyword evidence="1" id="KW-0812">Transmembrane</keyword>
<dbReference type="EMBL" id="JAESHT010000049">
    <property type="protein sequence ID" value="MBL3675786.1"/>
    <property type="molecule type" value="Genomic_DNA"/>
</dbReference>
<dbReference type="RefSeq" id="WP_235986432.1">
    <property type="nucleotide sequence ID" value="NZ_JAESHT010000049.1"/>
</dbReference>
<evidence type="ECO:0000313" key="3">
    <source>
        <dbReference type="Proteomes" id="UP000644749"/>
    </source>
</evidence>